<feature type="domain" description="Glycosyltransferase 61 catalytic" evidence="3">
    <location>
        <begin position="408"/>
        <end position="489"/>
    </location>
</feature>
<feature type="region of interest" description="Disordered" evidence="1">
    <location>
        <begin position="63"/>
        <end position="86"/>
    </location>
</feature>
<feature type="chain" id="PRO_5022690608" description="Glycosyltransferase 61 catalytic domain-containing protein" evidence="2">
    <location>
        <begin position="17"/>
        <end position="642"/>
    </location>
</feature>
<evidence type="ECO:0000313" key="5">
    <source>
        <dbReference type="Proteomes" id="UP000323011"/>
    </source>
</evidence>
<dbReference type="Proteomes" id="UP000323011">
    <property type="component" value="Unassembled WGS sequence"/>
</dbReference>
<dbReference type="EMBL" id="VLTN01000037">
    <property type="protein sequence ID" value="KAA0150043.1"/>
    <property type="molecule type" value="Genomic_DNA"/>
</dbReference>
<accession>A0A5A8CA95</accession>
<evidence type="ECO:0000259" key="3">
    <source>
        <dbReference type="Pfam" id="PF04577"/>
    </source>
</evidence>
<evidence type="ECO:0000256" key="1">
    <source>
        <dbReference type="SAM" id="MobiDB-lite"/>
    </source>
</evidence>
<comment type="caution">
    <text evidence="4">The sequence shown here is derived from an EMBL/GenBank/DDBJ whole genome shotgun (WGS) entry which is preliminary data.</text>
</comment>
<dbReference type="Pfam" id="PF04577">
    <property type="entry name" value="Glyco_transf_61"/>
    <property type="match status" value="1"/>
</dbReference>
<name>A0A5A8CA95_CAFRO</name>
<dbReference type="GO" id="GO:0016757">
    <property type="term" value="F:glycosyltransferase activity"/>
    <property type="evidence" value="ECO:0007669"/>
    <property type="project" value="InterPro"/>
</dbReference>
<proteinExistence type="predicted"/>
<keyword evidence="5" id="KW-1185">Reference proteome</keyword>
<feature type="signal peptide" evidence="2">
    <location>
        <begin position="1"/>
        <end position="16"/>
    </location>
</feature>
<evidence type="ECO:0000256" key="2">
    <source>
        <dbReference type="SAM" id="SignalP"/>
    </source>
</evidence>
<evidence type="ECO:0000313" key="4">
    <source>
        <dbReference type="EMBL" id="KAA0150043.1"/>
    </source>
</evidence>
<gene>
    <name evidence="4" type="ORF">FNF29_05484</name>
</gene>
<organism evidence="4 5">
    <name type="scientific">Cafeteria roenbergensis</name>
    <name type="common">Marine flagellate</name>
    <dbReference type="NCBI Taxonomy" id="33653"/>
    <lineage>
        <taxon>Eukaryota</taxon>
        <taxon>Sar</taxon>
        <taxon>Stramenopiles</taxon>
        <taxon>Bigyra</taxon>
        <taxon>Opalozoa</taxon>
        <taxon>Bicosoecida</taxon>
        <taxon>Cafeteriaceae</taxon>
        <taxon>Cafeteria</taxon>
    </lineage>
</organism>
<reference evidence="4 5" key="1">
    <citation type="submission" date="2019-07" db="EMBL/GenBank/DDBJ databases">
        <title>Genomes of Cafeteria roenbergensis.</title>
        <authorList>
            <person name="Fischer M.G."/>
            <person name="Hackl T."/>
            <person name="Roman M."/>
        </authorList>
    </citation>
    <scope>NUCLEOTIDE SEQUENCE [LARGE SCALE GENOMIC DNA]</scope>
    <source>
        <strain evidence="4 5">BVI</strain>
    </source>
</reference>
<dbReference type="AlphaFoldDB" id="A0A5A8CA95"/>
<protein>
    <recommendedName>
        <fullName evidence="3">Glycosyltransferase 61 catalytic domain-containing protein</fullName>
    </recommendedName>
</protein>
<sequence length="642" mass="69135">MGVVLVAGVALGSALSSLSPKWDHDAAWLSSGLRSSWTSANSSFRSPTNASVPACSPVPVASAPTCPPAETVPSPQAPKCTDPAGAGGSSLVLPKFAGQPQAAPQLTQSYLRGFDVTMRGVCVVPNMPYQVAGLSPEACGDAAVNLELRNATKNRVKECKHNRELSRAVCRSVGRFCRGARDLWNGASADMKRITYIEEAVIVPMEFWDSNYGHIVTDAAAAVAAIRFAQTSPRQRYSAEHRPEDAYSARVPTFIWRLRSKPFADKALPALWGGYMRESGLRYLPAEEGQVCFGTVTIVAQPLNMVSWQRLASAPFLTAASTWGGHARLVQWPADHPMRGGKAFDEEAVAAAAERVDALAGSGGPSDPGLGGFSRATVLARSRELRRKMTEAAPADLMQGPACAGGGAPDGARKPVVLVINRKGKRKVRNMGDLIKWFGSQGYDAREWDPAGKGPAQQANEVQAADILVSNHGQGQAWGMFMREDAVMVTLCSENQLELGSCTYYPIAARNGGHSTRRIFTMVSKDAQYFQGRLRSDAEMKQLVRSQGKGVPASDWHYKQTHFEDIDVKMDQFVPEWGAFLSDGEASADGSAAAFWKFWCSFDDVVSAIDEADGEALPTRDVGSREYLGSRLPRLGDGLSLM</sequence>
<dbReference type="InterPro" id="IPR049625">
    <property type="entry name" value="Glyco_transf_61_cat"/>
</dbReference>
<keyword evidence="2" id="KW-0732">Signal</keyword>